<evidence type="ECO:0000313" key="2">
    <source>
        <dbReference type="WBParaSite" id="RSKR_0000883000.1"/>
    </source>
</evidence>
<evidence type="ECO:0000313" key="1">
    <source>
        <dbReference type="Proteomes" id="UP000095286"/>
    </source>
</evidence>
<accession>A0AC35U9Z7</accession>
<reference evidence="2" key="1">
    <citation type="submission" date="2016-11" db="UniProtKB">
        <authorList>
            <consortium name="WormBaseParasite"/>
        </authorList>
    </citation>
    <scope>IDENTIFICATION</scope>
    <source>
        <strain evidence="2">KR3021</strain>
    </source>
</reference>
<name>A0AC35U9Z7_9BILA</name>
<proteinExistence type="predicted"/>
<dbReference type="Proteomes" id="UP000095286">
    <property type="component" value="Unplaced"/>
</dbReference>
<organism evidence="1 2">
    <name type="scientific">Rhabditophanes sp. KR3021</name>
    <dbReference type="NCBI Taxonomy" id="114890"/>
    <lineage>
        <taxon>Eukaryota</taxon>
        <taxon>Metazoa</taxon>
        <taxon>Ecdysozoa</taxon>
        <taxon>Nematoda</taxon>
        <taxon>Chromadorea</taxon>
        <taxon>Rhabditida</taxon>
        <taxon>Tylenchina</taxon>
        <taxon>Panagrolaimomorpha</taxon>
        <taxon>Strongyloidoidea</taxon>
        <taxon>Alloionematidae</taxon>
        <taxon>Rhabditophanes</taxon>
    </lineage>
</organism>
<sequence>MKNKDLSRDERDDAVDALVASQSSSNIKTAYQKFKMEREDVESQNAQKISDIAKTLSSDAEEVFTELTDTLQDKSLTNDEIKTKVESIEHGVSDKSTLKEVMAAVHKVFSSVAVKKTTTENTIFLK</sequence>
<protein>
    <submittedName>
        <fullName evidence="2">DUF148 domain-containing protein</fullName>
    </submittedName>
</protein>
<dbReference type="WBParaSite" id="RSKR_0000883000.1">
    <property type="protein sequence ID" value="RSKR_0000883000.1"/>
    <property type="gene ID" value="RSKR_0000883000"/>
</dbReference>